<evidence type="ECO:0000313" key="7">
    <source>
        <dbReference type="Proteomes" id="UP000193689"/>
    </source>
</evidence>
<dbReference type="GO" id="GO:0008270">
    <property type="term" value="F:zinc ion binding"/>
    <property type="evidence" value="ECO:0007669"/>
    <property type="project" value="InterPro"/>
</dbReference>
<dbReference type="FunCoup" id="A0A1Y2EGA9">
    <property type="interactions" value="137"/>
</dbReference>
<evidence type="ECO:0000256" key="4">
    <source>
        <dbReference type="RuleBase" id="RU361277"/>
    </source>
</evidence>
<dbReference type="InterPro" id="IPR020843">
    <property type="entry name" value="ER"/>
</dbReference>
<comment type="cofactor">
    <cofactor evidence="4">
        <name>Zn(2+)</name>
        <dbReference type="ChEBI" id="CHEBI:29105"/>
    </cofactor>
</comment>
<reference evidence="6 7" key="1">
    <citation type="submission" date="2016-07" db="EMBL/GenBank/DDBJ databases">
        <title>Pervasive Adenine N6-methylation of Active Genes in Fungi.</title>
        <authorList>
            <consortium name="DOE Joint Genome Institute"/>
            <person name="Mondo S.J."/>
            <person name="Dannebaum R.O."/>
            <person name="Kuo R.C."/>
            <person name="Labutti K."/>
            <person name="Haridas S."/>
            <person name="Kuo A."/>
            <person name="Salamov A."/>
            <person name="Ahrendt S.R."/>
            <person name="Lipzen A."/>
            <person name="Sullivan W."/>
            <person name="Andreopoulos W.B."/>
            <person name="Clum A."/>
            <person name="Lindquist E."/>
            <person name="Daum C."/>
            <person name="Ramamoorthy G.K."/>
            <person name="Gryganskyi A."/>
            <person name="Culley D."/>
            <person name="Magnuson J.K."/>
            <person name="James T.Y."/>
            <person name="O'Malley M.A."/>
            <person name="Stajich J.E."/>
            <person name="Spatafora J.W."/>
            <person name="Visel A."/>
            <person name="Grigoriev I.V."/>
        </authorList>
    </citation>
    <scope>NUCLEOTIDE SEQUENCE [LARGE SCALE GENOMIC DNA]</scope>
    <source>
        <strain evidence="6 7">CBS 129021</strain>
    </source>
</reference>
<dbReference type="InterPro" id="IPR013149">
    <property type="entry name" value="ADH-like_C"/>
</dbReference>
<dbReference type="SUPFAM" id="SSF51735">
    <property type="entry name" value="NAD(P)-binding Rossmann-fold domains"/>
    <property type="match status" value="1"/>
</dbReference>
<dbReference type="SUPFAM" id="SSF50129">
    <property type="entry name" value="GroES-like"/>
    <property type="match status" value="1"/>
</dbReference>
<dbReference type="InterPro" id="IPR050129">
    <property type="entry name" value="Zn_alcohol_dh"/>
</dbReference>
<gene>
    <name evidence="6" type="ORF">BCR38DRAFT_421709</name>
</gene>
<keyword evidence="3" id="KW-0560">Oxidoreductase</keyword>
<dbReference type="STRING" id="1141098.A0A1Y2EGA9"/>
<organism evidence="6 7">
    <name type="scientific">Pseudomassariella vexata</name>
    <dbReference type="NCBI Taxonomy" id="1141098"/>
    <lineage>
        <taxon>Eukaryota</taxon>
        <taxon>Fungi</taxon>
        <taxon>Dikarya</taxon>
        <taxon>Ascomycota</taxon>
        <taxon>Pezizomycotina</taxon>
        <taxon>Sordariomycetes</taxon>
        <taxon>Xylariomycetidae</taxon>
        <taxon>Amphisphaeriales</taxon>
        <taxon>Pseudomassariaceae</taxon>
        <taxon>Pseudomassariella</taxon>
    </lineage>
</organism>
<dbReference type="InterPro" id="IPR002328">
    <property type="entry name" value="ADH_Zn_CS"/>
</dbReference>
<dbReference type="Proteomes" id="UP000193689">
    <property type="component" value="Unassembled WGS sequence"/>
</dbReference>
<sequence length="441" mass="48267">MIMEREGGENAEAKETNACYEWRFAFPDRSLKMDDRLYLFIQLPCPGFSRANSKIQISSRSTSYIMRALRYHGQKDIRLEEIEEPQVKPGWVKIAPAFVGICGTDLHEYLGGNNLIPRPGHPHVLTKETSPLTLGHEFSGVIEEVGSGVSDLEPGQNVCVQPTLYCNECDPCKRGLQNCCDQGGFIGLSGFGGGLADHVVVPKSAVWKLPSNIDLELGALVEPLAVGYHAVEIAPIPHPIPSDLPILVLGSGPIGLAVIQAIIAQCSSRSFPPLIIVSEPSPTRQEFALDFGAHHVINPLRTDLVSSIQSMTRKEGVTVVFDCAGAQSGLEQAMKCVRVRGSVVNVAIWENKAQVNVNDVVFGERAYMGAATYDNGDFGRVLRAMEHGRIRPREMITRIIALEEVEEKGFRGLIKEKDRQVKILVDVTGRGRKDSGVGYLD</sequence>
<dbReference type="EMBL" id="MCFJ01000002">
    <property type="protein sequence ID" value="ORY70296.1"/>
    <property type="molecule type" value="Genomic_DNA"/>
</dbReference>
<evidence type="ECO:0000256" key="1">
    <source>
        <dbReference type="ARBA" id="ARBA00022723"/>
    </source>
</evidence>
<evidence type="ECO:0000256" key="3">
    <source>
        <dbReference type="ARBA" id="ARBA00023002"/>
    </source>
</evidence>
<accession>A0A1Y2EGA9</accession>
<dbReference type="SMART" id="SM00829">
    <property type="entry name" value="PKS_ER"/>
    <property type="match status" value="1"/>
</dbReference>
<comment type="caution">
    <text evidence="6">The sequence shown here is derived from an EMBL/GenBank/DDBJ whole genome shotgun (WGS) entry which is preliminary data.</text>
</comment>
<dbReference type="InParanoid" id="A0A1Y2EGA9"/>
<dbReference type="AlphaFoldDB" id="A0A1Y2EGA9"/>
<evidence type="ECO:0000259" key="5">
    <source>
        <dbReference type="SMART" id="SM00829"/>
    </source>
</evidence>
<feature type="domain" description="Enoyl reductase (ER)" evidence="5">
    <location>
        <begin position="73"/>
        <end position="425"/>
    </location>
</feature>
<dbReference type="Gene3D" id="3.40.50.720">
    <property type="entry name" value="NAD(P)-binding Rossmann-like Domain"/>
    <property type="match status" value="1"/>
</dbReference>
<keyword evidence="2 4" id="KW-0862">Zinc</keyword>
<dbReference type="PROSITE" id="PS00059">
    <property type="entry name" value="ADH_ZINC"/>
    <property type="match status" value="1"/>
</dbReference>
<dbReference type="InterPro" id="IPR013154">
    <property type="entry name" value="ADH-like_N"/>
</dbReference>
<dbReference type="GO" id="GO:0016491">
    <property type="term" value="F:oxidoreductase activity"/>
    <property type="evidence" value="ECO:0007669"/>
    <property type="project" value="UniProtKB-KW"/>
</dbReference>
<dbReference type="Pfam" id="PF08240">
    <property type="entry name" value="ADH_N"/>
    <property type="match status" value="1"/>
</dbReference>
<dbReference type="PANTHER" id="PTHR43401:SF2">
    <property type="entry name" value="L-THREONINE 3-DEHYDROGENASE"/>
    <property type="match status" value="1"/>
</dbReference>
<evidence type="ECO:0000313" key="6">
    <source>
        <dbReference type="EMBL" id="ORY70296.1"/>
    </source>
</evidence>
<dbReference type="Pfam" id="PF00107">
    <property type="entry name" value="ADH_zinc_N"/>
    <property type="match status" value="1"/>
</dbReference>
<dbReference type="PANTHER" id="PTHR43401">
    <property type="entry name" value="L-THREONINE 3-DEHYDROGENASE"/>
    <property type="match status" value="1"/>
</dbReference>
<dbReference type="RefSeq" id="XP_040720246.1">
    <property type="nucleotide sequence ID" value="XM_040859455.1"/>
</dbReference>
<keyword evidence="1 4" id="KW-0479">Metal-binding</keyword>
<name>A0A1Y2EGA9_9PEZI</name>
<evidence type="ECO:0000256" key="2">
    <source>
        <dbReference type="ARBA" id="ARBA00022833"/>
    </source>
</evidence>
<dbReference type="InterPro" id="IPR011032">
    <property type="entry name" value="GroES-like_sf"/>
</dbReference>
<proteinExistence type="inferred from homology"/>
<dbReference type="Gene3D" id="3.90.180.10">
    <property type="entry name" value="Medium-chain alcohol dehydrogenases, catalytic domain"/>
    <property type="match status" value="1"/>
</dbReference>
<dbReference type="OrthoDB" id="3941538at2759"/>
<dbReference type="GeneID" id="63775667"/>
<dbReference type="CDD" id="cd08233">
    <property type="entry name" value="butanediol_DH_like"/>
    <property type="match status" value="1"/>
</dbReference>
<comment type="similarity">
    <text evidence="4">Belongs to the zinc-containing alcohol dehydrogenase family.</text>
</comment>
<dbReference type="InterPro" id="IPR036291">
    <property type="entry name" value="NAD(P)-bd_dom_sf"/>
</dbReference>
<protein>
    <submittedName>
        <fullName evidence="6">Chaperonin 10-like protein</fullName>
    </submittedName>
</protein>
<keyword evidence="7" id="KW-1185">Reference proteome</keyword>